<evidence type="ECO:0000313" key="1">
    <source>
        <dbReference type="EMBL" id="PPK89819.1"/>
    </source>
</evidence>
<evidence type="ECO:0000313" key="2">
    <source>
        <dbReference type="Proteomes" id="UP000239485"/>
    </source>
</evidence>
<gene>
    <name evidence="1" type="ORF">CLV92_1308</name>
</gene>
<proteinExistence type="predicted"/>
<sequence length="229" mass="24583">MIAHSTRQRRALSGFNGYVLQMQAVTEITAPVEAARWPVAPVLTPTWLALNDDCTAEQVGLVVAHLVAYQGHDLRGVTLPEAIDLLIAADELATPGGLLLKDSARAVQVSPGCCAGLEDWRQWVDLLDGRQPWLGHSPSAGVELFTDYFRVWQDAEAAAVDPASSSFLDVPAHLLLPLLEEVRMDLIAFLDVVGAWGAHRRLGRRGAALVEALDASWSITAPLPSAAAP</sequence>
<reference evidence="1 2" key="1">
    <citation type="submission" date="2018-02" db="EMBL/GenBank/DDBJ databases">
        <title>Genomic Encyclopedia of Archaeal and Bacterial Type Strains, Phase II (KMG-II): from individual species to whole genera.</title>
        <authorList>
            <person name="Goeker M."/>
        </authorList>
    </citation>
    <scope>NUCLEOTIDE SEQUENCE [LARGE SCALE GENOMIC DNA]</scope>
    <source>
        <strain evidence="1 2">DSM 22857</strain>
    </source>
</reference>
<name>A0A2S6IBV8_9ACTN</name>
<protein>
    <submittedName>
        <fullName evidence="1">Uncharacterized protein</fullName>
    </submittedName>
</protein>
<dbReference type="EMBL" id="PTJD01000030">
    <property type="protein sequence ID" value="PPK89819.1"/>
    <property type="molecule type" value="Genomic_DNA"/>
</dbReference>
<dbReference type="Proteomes" id="UP000239485">
    <property type="component" value="Unassembled WGS sequence"/>
</dbReference>
<organism evidence="1 2">
    <name type="scientific">Kineococcus xinjiangensis</name>
    <dbReference type="NCBI Taxonomy" id="512762"/>
    <lineage>
        <taxon>Bacteria</taxon>
        <taxon>Bacillati</taxon>
        <taxon>Actinomycetota</taxon>
        <taxon>Actinomycetes</taxon>
        <taxon>Kineosporiales</taxon>
        <taxon>Kineosporiaceae</taxon>
        <taxon>Kineococcus</taxon>
    </lineage>
</organism>
<dbReference type="AlphaFoldDB" id="A0A2S6IBV8"/>
<accession>A0A2S6IBV8</accession>
<comment type="caution">
    <text evidence="1">The sequence shown here is derived from an EMBL/GenBank/DDBJ whole genome shotgun (WGS) entry which is preliminary data.</text>
</comment>
<keyword evidence="2" id="KW-1185">Reference proteome</keyword>